<feature type="domain" description="FtsK" evidence="6">
    <location>
        <begin position="758"/>
        <end position="952"/>
    </location>
</feature>
<evidence type="ECO:0000313" key="8">
    <source>
        <dbReference type="Proteomes" id="UP000004947"/>
    </source>
</evidence>
<proteinExistence type="predicted"/>
<name>A6DMA7_9BACT</name>
<keyword evidence="4" id="KW-0175">Coiled coil</keyword>
<dbReference type="AlphaFoldDB" id="A6DMA7"/>
<comment type="caution">
    <text evidence="7">The sequence shown here is derived from an EMBL/GenBank/DDBJ whole genome shotgun (WGS) entry which is preliminary data.</text>
</comment>
<keyword evidence="1 3" id="KW-0547">Nucleotide-binding</keyword>
<dbReference type="eggNOG" id="COG1674">
    <property type="taxonomic scope" value="Bacteria"/>
</dbReference>
<dbReference type="SUPFAM" id="SSF52540">
    <property type="entry name" value="P-loop containing nucleoside triphosphate hydrolases"/>
    <property type="match status" value="1"/>
</dbReference>
<gene>
    <name evidence="7" type="ORF">LNTAR_15547</name>
</gene>
<reference evidence="7 8" key="1">
    <citation type="journal article" date="2010" name="J. Bacteriol.">
        <title>Genome sequence of Lentisphaera araneosa HTCC2155T, the type species of the order Lentisphaerales in the phylum Lentisphaerae.</title>
        <authorList>
            <person name="Thrash J.C."/>
            <person name="Cho J.C."/>
            <person name="Vergin K.L."/>
            <person name="Morris R.M."/>
            <person name="Giovannoni S.J."/>
        </authorList>
    </citation>
    <scope>NUCLEOTIDE SEQUENCE [LARGE SCALE GENOMIC DNA]</scope>
    <source>
        <strain evidence="7 8">HTCC2155</strain>
    </source>
</reference>
<dbReference type="EMBL" id="ABCK01000011">
    <property type="protein sequence ID" value="EDM27097.1"/>
    <property type="molecule type" value="Genomic_DNA"/>
</dbReference>
<dbReference type="InterPro" id="IPR002543">
    <property type="entry name" value="FtsK_dom"/>
</dbReference>
<evidence type="ECO:0000313" key="7">
    <source>
        <dbReference type="EMBL" id="EDM27097.1"/>
    </source>
</evidence>
<dbReference type="Pfam" id="PF01580">
    <property type="entry name" value="FtsK_SpoIIIE"/>
    <property type="match status" value="1"/>
</dbReference>
<feature type="transmembrane region" description="Helical" evidence="5">
    <location>
        <begin position="228"/>
        <end position="248"/>
    </location>
</feature>
<accession>A6DMA7</accession>
<feature type="binding site" evidence="3">
    <location>
        <begin position="775"/>
        <end position="782"/>
    </location>
    <ligand>
        <name>ATP</name>
        <dbReference type="ChEBI" id="CHEBI:30616"/>
    </ligand>
</feature>
<evidence type="ECO:0000256" key="5">
    <source>
        <dbReference type="SAM" id="Phobius"/>
    </source>
</evidence>
<dbReference type="InterPro" id="IPR050206">
    <property type="entry name" value="FtsK/SpoIIIE/SftA"/>
</dbReference>
<dbReference type="PANTHER" id="PTHR22683">
    <property type="entry name" value="SPORULATION PROTEIN RELATED"/>
    <property type="match status" value="1"/>
</dbReference>
<organism evidence="7 8">
    <name type="scientific">Lentisphaera araneosa HTCC2155</name>
    <dbReference type="NCBI Taxonomy" id="313628"/>
    <lineage>
        <taxon>Bacteria</taxon>
        <taxon>Pseudomonadati</taxon>
        <taxon>Lentisphaerota</taxon>
        <taxon>Lentisphaeria</taxon>
        <taxon>Lentisphaerales</taxon>
        <taxon>Lentisphaeraceae</taxon>
        <taxon>Lentisphaera</taxon>
    </lineage>
</organism>
<dbReference type="GO" id="GO:0005524">
    <property type="term" value="F:ATP binding"/>
    <property type="evidence" value="ECO:0007669"/>
    <property type="project" value="UniProtKB-UniRule"/>
</dbReference>
<dbReference type="RefSeq" id="WP_007279006.1">
    <property type="nucleotide sequence ID" value="NZ_ABCK01000011.1"/>
</dbReference>
<feature type="transmembrane region" description="Helical" evidence="5">
    <location>
        <begin position="254"/>
        <end position="275"/>
    </location>
</feature>
<dbReference type="InterPro" id="IPR027417">
    <property type="entry name" value="P-loop_NTPase"/>
</dbReference>
<keyword evidence="2 3" id="KW-0067">ATP-binding</keyword>
<evidence type="ECO:0000256" key="3">
    <source>
        <dbReference type="PROSITE-ProRule" id="PRU00289"/>
    </source>
</evidence>
<keyword evidence="5" id="KW-0812">Transmembrane</keyword>
<dbReference type="GO" id="GO:0003677">
    <property type="term" value="F:DNA binding"/>
    <property type="evidence" value="ECO:0007669"/>
    <property type="project" value="InterPro"/>
</dbReference>
<evidence type="ECO:0000256" key="2">
    <source>
        <dbReference type="ARBA" id="ARBA00022840"/>
    </source>
</evidence>
<sequence length="1272" mass="146292">MIFPLTPEKLKQLLVELNRQLNNAIIEIAKLKDNYQQDLDKRSLVFKNRKAHLKKVHKDEYTKIEAQFRDQILDIKRKQQSEVHQIQSALQKEEAIIQKKFNEIGDVDRKLMADALGDHREVCDQEILKAEEIFTERQNNLNQLNISIDLNTLFLKKHGRINSARDLDIALDDLIDQEIEFDLESTKNELSYDDVYNKIKSIYTSINQLQTNIENKFIFKLFKIIRPYIIYAILIILHIPAFLFAYNYKPDFLPISYTVNSFVINIFIITTLLIIRSVLIAKSISNLQKDHSQILPLLEFSIELAALERLRVINRHKNTFLQIQNREGNKLEEKLRLIEIDQLVEMDKVSKNYFEKIHNVESIGNTALELVLQERQELWDRISVKTDEQIRHLVEAHEVSQAAFVESSEKNIEQQSILINKNLNKSCSDLQDSIKENERYKEVLFPSFEKAQASWDPLEEFHNQIAFSSMDVSLHEQIKYPENPNIQAQIPEFINIPNILELPSNGSIFIDASKSRRPRGIRLLQKTLLRILLTIPPGKARFNFIDPLSLGENFAAFMHLNDYQKSLTGGKISTKVGPIEQVLNDLNDHLEKIIQKYLRNEFSNICKYNLAAGEIAEPFRFLTIADFPFNFSEDAVKRLITIAQNGARCGVYLIIHHNTEYPIPGGLRIDEIKNHCIFLEPIEDTFEWEKSPFNQKQLTIEEAPSPELMNELIKKVGAASTSSTLVKIPFSKIQEPSPWKANTNNSLSIAIGLTGTRQQEIQFGQGTAQHCLLAGKTGSGKSNLLHIIITNMSIKYSPKELQFYLIDFKKGVEFKVYANEKLPHARAIAIESDREFGLSVLRKIDEELKERGDKFRQINAQHISQFRDNSTELMPRLLLVIDEFQEFFTEDDALAKDAILLLDRIVRQGRAFGVHVLLGSQTLGGTQTLPKSTMGQMGIRIALQCNESDSYLIFNENNNAARLLSRPGEAIINNQSGLPEYNSPFQTAWLSERKHRAELVKLRNKETGHPFIFEGNIPAQLESSKEYLESTNYEEFFIGEPCAIEPSQKINFTKSPSQNALILTNNKEMSLGILMNAFTKACKQNHESQFFLLNGSQGDVQSQSYFDLLEGIIKVVLPDKVEKLIEELHNTLLNRQDNNEDSALYVFAADLQRFRKLQKKEDFSWDETEKSSADKLEELIQQGPEHNIHFIIHCDTFSSYQRILSNKLLQDFDIRLLSQMSQTDSLACIDNSEASKLELHTALLYQDHNGLLKKFRPYALPSVAFYQEQMSS</sequence>
<keyword evidence="8" id="KW-1185">Reference proteome</keyword>
<dbReference type="PROSITE" id="PS50901">
    <property type="entry name" value="FTSK"/>
    <property type="match status" value="1"/>
</dbReference>
<feature type="coiled-coil region" evidence="4">
    <location>
        <begin position="14"/>
        <end position="41"/>
    </location>
</feature>
<evidence type="ECO:0000256" key="4">
    <source>
        <dbReference type="SAM" id="Coils"/>
    </source>
</evidence>
<dbReference type="OrthoDB" id="9807790at2"/>
<protein>
    <submittedName>
        <fullName evidence="7">Conserved hypothetical ATP-binding protein HP0066</fullName>
    </submittedName>
</protein>
<dbReference type="PANTHER" id="PTHR22683:SF41">
    <property type="entry name" value="DNA TRANSLOCASE FTSK"/>
    <property type="match status" value="1"/>
</dbReference>
<keyword evidence="5" id="KW-1133">Transmembrane helix</keyword>
<dbReference type="Proteomes" id="UP000004947">
    <property type="component" value="Unassembled WGS sequence"/>
</dbReference>
<evidence type="ECO:0000259" key="6">
    <source>
        <dbReference type="PROSITE" id="PS50901"/>
    </source>
</evidence>
<evidence type="ECO:0000256" key="1">
    <source>
        <dbReference type="ARBA" id="ARBA00022741"/>
    </source>
</evidence>
<dbReference type="STRING" id="313628.LNTAR_15547"/>
<dbReference type="Gene3D" id="3.40.50.300">
    <property type="entry name" value="P-loop containing nucleotide triphosphate hydrolases"/>
    <property type="match status" value="2"/>
</dbReference>
<keyword evidence="5" id="KW-0472">Membrane</keyword>